<sequence>MKLIKNMVNLASIAMYCSATLWAPAVGVVAFGFAPIATAQENGRETVQYTAINSLPSEEEDESLSTTSGNEFVAQNPAWSPAGGQGSSFMTRKQLAKRSPPVAGALTNLFVSIIALPVLLPFIALQQLKDMFE</sequence>
<organism evidence="2">
    <name type="scientific">Leptocylindrus danicus</name>
    <dbReference type="NCBI Taxonomy" id="163516"/>
    <lineage>
        <taxon>Eukaryota</taxon>
        <taxon>Sar</taxon>
        <taxon>Stramenopiles</taxon>
        <taxon>Ochrophyta</taxon>
        <taxon>Bacillariophyta</taxon>
        <taxon>Coscinodiscophyceae</taxon>
        <taxon>Chaetocerotophycidae</taxon>
        <taxon>Leptocylindrales</taxon>
        <taxon>Leptocylindraceae</taxon>
        <taxon>Leptocylindrus</taxon>
    </lineage>
</organism>
<protein>
    <submittedName>
        <fullName evidence="2">Uncharacterized protein</fullName>
    </submittedName>
</protein>
<keyword evidence="1" id="KW-1133">Transmembrane helix</keyword>
<gene>
    <name evidence="2" type="ORF">LDAN0321_LOCUS703</name>
</gene>
<evidence type="ECO:0000313" key="2">
    <source>
        <dbReference type="EMBL" id="CAD9556020.1"/>
    </source>
</evidence>
<keyword evidence="1" id="KW-0472">Membrane</keyword>
<reference evidence="2" key="1">
    <citation type="submission" date="2021-01" db="EMBL/GenBank/DDBJ databases">
        <authorList>
            <person name="Corre E."/>
            <person name="Pelletier E."/>
            <person name="Niang G."/>
            <person name="Scheremetjew M."/>
            <person name="Finn R."/>
            <person name="Kale V."/>
            <person name="Holt S."/>
            <person name="Cochrane G."/>
            <person name="Meng A."/>
            <person name="Brown T."/>
            <person name="Cohen L."/>
        </authorList>
    </citation>
    <scope>NUCLEOTIDE SEQUENCE</scope>
    <source>
        <strain evidence="2">B650</strain>
    </source>
</reference>
<accession>A0A7S2JS64</accession>
<dbReference type="EMBL" id="HBGY01001053">
    <property type="protein sequence ID" value="CAD9556020.1"/>
    <property type="molecule type" value="Transcribed_RNA"/>
</dbReference>
<feature type="transmembrane region" description="Helical" evidence="1">
    <location>
        <begin position="102"/>
        <end position="125"/>
    </location>
</feature>
<name>A0A7S2JS64_9STRA</name>
<proteinExistence type="predicted"/>
<keyword evidence="1" id="KW-0812">Transmembrane</keyword>
<dbReference type="AlphaFoldDB" id="A0A7S2JS64"/>
<evidence type="ECO:0000256" key="1">
    <source>
        <dbReference type="SAM" id="Phobius"/>
    </source>
</evidence>